<dbReference type="PANTHER" id="PTHR34916:SF1">
    <property type="entry name" value="GI:13385330"/>
    <property type="match status" value="1"/>
</dbReference>
<feature type="region of interest" description="Disordered" evidence="2">
    <location>
        <begin position="1"/>
        <end position="110"/>
    </location>
</feature>
<sequence>MSQSQGETPKPLTVQRRQIKTLTDVRDKELRESPSEFTASTALVESEALDSRQDQATGRSSHAGGREDVSVPKMVHSSSNSVPSKLRACSQKKTDSLPDPEKSHSNHGELNKKVHLKTKQWFGREFIAKQDLWAGRGVVEMHERKLQKELKKLSVQSWPSRDRLAVFSDVFDDLLNISLEDLGRCKEMEVELDEAEKEVCRLEQEARRALQENRRVRYESHNVPALTGPEDSAMKSKSQDYIGTSNPWLAGQWDLSQPQGQCPSQEAPGVEHVEGDRTAGEEIKEKLVSTVTTTAAEKHIKHLKSDRVRLIAINDRLKATSENLENKINMVLTREKSSKTIRRTLWNELHSDLQTESE</sequence>
<name>A0A9N7Z2W6_PLEPL</name>
<feature type="compositionally biased region" description="Basic and acidic residues" evidence="2">
    <location>
        <begin position="92"/>
        <end position="110"/>
    </location>
</feature>
<evidence type="ECO:0000256" key="2">
    <source>
        <dbReference type="SAM" id="MobiDB-lite"/>
    </source>
</evidence>
<keyword evidence="4" id="KW-1185">Reference proteome</keyword>
<keyword evidence="1" id="KW-0175">Coiled coil</keyword>
<gene>
    <name evidence="3" type="ORF">PLEPLA_LOCUS41399</name>
</gene>
<proteinExistence type="predicted"/>
<protein>
    <submittedName>
        <fullName evidence="3">Uncharacterized protein</fullName>
    </submittedName>
</protein>
<comment type="caution">
    <text evidence="3">The sequence shown here is derived from an EMBL/GenBank/DDBJ whole genome shotgun (WGS) entry which is preliminary data.</text>
</comment>
<accession>A0A9N7Z2W6</accession>
<evidence type="ECO:0000256" key="1">
    <source>
        <dbReference type="SAM" id="Coils"/>
    </source>
</evidence>
<evidence type="ECO:0000313" key="3">
    <source>
        <dbReference type="EMBL" id="CAB1453643.1"/>
    </source>
</evidence>
<evidence type="ECO:0000313" key="4">
    <source>
        <dbReference type="Proteomes" id="UP001153269"/>
    </source>
</evidence>
<reference evidence="3" key="1">
    <citation type="submission" date="2020-03" db="EMBL/GenBank/DDBJ databases">
        <authorList>
            <person name="Weist P."/>
        </authorList>
    </citation>
    <scope>NUCLEOTIDE SEQUENCE</scope>
</reference>
<organism evidence="3 4">
    <name type="scientific">Pleuronectes platessa</name>
    <name type="common">European plaice</name>
    <dbReference type="NCBI Taxonomy" id="8262"/>
    <lineage>
        <taxon>Eukaryota</taxon>
        <taxon>Metazoa</taxon>
        <taxon>Chordata</taxon>
        <taxon>Craniata</taxon>
        <taxon>Vertebrata</taxon>
        <taxon>Euteleostomi</taxon>
        <taxon>Actinopterygii</taxon>
        <taxon>Neopterygii</taxon>
        <taxon>Teleostei</taxon>
        <taxon>Neoteleostei</taxon>
        <taxon>Acanthomorphata</taxon>
        <taxon>Carangaria</taxon>
        <taxon>Pleuronectiformes</taxon>
        <taxon>Pleuronectoidei</taxon>
        <taxon>Pleuronectidae</taxon>
        <taxon>Pleuronectes</taxon>
    </lineage>
</organism>
<dbReference type="PANTHER" id="PTHR34916">
    <property type="entry name" value="GI:13385330"/>
    <property type="match status" value="1"/>
</dbReference>
<dbReference type="EMBL" id="CADEAL010004180">
    <property type="protein sequence ID" value="CAB1453643.1"/>
    <property type="molecule type" value="Genomic_DNA"/>
</dbReference>
<dbReference type="Proteomes" id="UP001153269">
    <property type="component" value="Unassembled WGS sequence"/>
</dbReference>
<dbReference type="AlphaFoldDB" id="A0A9N7Z2W6"/>
<feature type="coiled-coil region" evidence="1">
    <location>
        <begin position="307"/>
        <end position="334"/>
    </location>
</feature>
<feature type="coiled-coil region" evidence="1">
    <location>
        <begin position="185"/>
        <end position="212"/>
    </location>
</feature>
<feature type="compositionally biased region" description="Basic and acidic residues" evidence="2">
    <location>
        <begin position="23"/>
        <end position="34"/>
    </location>
</feature>